<feature type="chain" id="PRO_5046416637" description="DUF4352 domain-containing protein" evidence="1">
    <location>
        <begin position="21"/>
        <end position="211"/>
    </location>
</feature>
<protein>
    <recommendedName>
        <fullName evidence="4">DUF4352 domain-containing protein</fullName>
    </recommendedName>
</protein>
<dbReference type="EMBL" id="AP027735">
    <property type="protein sequence ID" value="BDZ58447.1"/>
    <property type="molecule type" value="Genomic_DNA"/>
</dbReference>
<keyword evidence="3" id="KW-1185">Reference proteome</keyword>
<evidence type="ECO:0008006" key="4">
    <source>
        <dbReference type="Google" id="ProtNLM"/>
    </source>
</evidence>
<name>A0ABM8HC80_9MICO</name>
<sequence length="211" mass="21816">MMSTLSIARVVAVGAVIATALTSCTGSDAGPAAAKPSATTPGVSVDIVNPGRVPDGAPVGPTSLAEISRESRLVVEGLVLEIRSTSYAKDPLGRSDPATMPVARIRVTKVVKGSVPMNAVIRVVQPDRATEPSGQLIAGAVSTAPFVKGAKYLLYLIEHNYSPRQASGLYAICFWGQYRSLSDGDFRRVSSFSPGAPASVSSADAERAAQS</sequence>
<evidence type="ECO:0000313" key="3">
    <source>
        <dbReference type="Proteomes" id="UP001321421"/>
    </source>
</evidence>
<evidence type="ECO:0000256" key="1">
    <source>
        <dbReference type="SAM" id="SignalP"/>
    </source>
</evidence>
<dbReference type="Proteomes" id="UP001321421">
    <property type="component" value="Chromosome"/>
</dbReference>
<keyword evidence="1" id="KW-0732">Signal</keyword>
<feature type="signal peptide" evidence="1">
    <location>
        <begin position="1"/>
        <end position="20"/>
    </location>
</feature>
<accession>A0ABM8HC80</accession>
<gene>
    <name evidence="2" type="ORF">GCM10025872_21040</name>
</gene>
<reference evidence="3" key="1">
    <citation type="journal article" date="2019" name="Int. J. Syst. Evol. Microbiol.">
        <title>The Global Catalogue of Microorganisms (GCM) 10K type strain sequencing project: providing services to taxonomists for standard genome sequencing and annotation.</title>
        <authorList>
            <consortium name="The Broad Institute Genomics Platform"/>
            <consortium name="The Broad Institute Genome Sequencing Center for Infectious Disease"/>
            <person name="Wu L."/>
            <person name="Ma J."/>
        </authorList>
    </citation>
    <scope>NUCLEOTIDE SEQUENCE [LARGE SCALE GENOMIC DNA]</scope>
    <source>
        <strain evidence="3">NBRC 110608</strain>
    </source>
</reference>
<organism evidence="2 3">
    <name type="scientific">Barrientosiimonas endolithica</name>
    <dbReference type="NCBI Taxonomy" id="1535208"/>
    <lineage>
        <taxon>Bacteria</taxon>
        <taxon>Bacillati</taxon>
        <taxon>Actinomycetota</taxon>
        <taxon>Actinomycetes</taxon>
        <taxon>Micrococcales</taxon>
        <taxon>Dermacoccaceae</taxon>
        <taxon>Barrientosiimonas</taxon>
    </lineage>
</organism>
<evidence type="ECO:0000313" key="2">
    <source>
        <dbReference type="EMBL" id="BDZ58447.1"/>
    </source>
</evidence>
<proteinExistence type="predicted"/>